<feature type="region of interest" description="Disordered" evidence="1">
    <location>
        <begin position="36"/>
        <end position="63"/>
    </location>
</feature>
<gene>
    <name evidence="3" type="ORF">GCK32_014858</name>
</gene>
<feature type="chain" id="PRO_5042968838" evidence="2">
    <location>
        <begin position="30"/>
        <end position="172"/>
    </location>
</feature>
<dbReference type="AlphaFoldDB" id="A0AAN8ILN1"/>
<evidence type="ECO:0000313" key="3">
    <source>
        <dbReference type="EMBL" id="KAK5978106.1"/>
    </source>
</evidence>
<dbReference type="EMBL" id="WIXE01009804">
    <property type="protein sequence ID" value="KAK5978106.1"/>
    <property type="molecule type" value="Genomic_DNA"/>
</dbReference>
<protein>
    <submittedName>
        <fullName evidence="3">Uncharacterized protein</fullName>
    </submittedName>
</protein>
<keyword evidence="4" id="KW-1185">Reference proteome</keyword>
<feature type="compositionally biased region" description="Polar residues" evidence="1">
    <location>
        <begin position="37"/>
        <end position="48"/>
    </location>
</feature>
<proteinExistence type="predicted"/>
<organism evidence="3 4">
    <name type="scientific">Trichostrongylus colubriformis</name>
    <name type="common">Black scour worm</name>
    <dbReference type="NCBI Taxonomy" id="6319"/>
    <lineage>
        <taxon>Eukaryota</taxon>
        <taxon>Metazoa</taxon>
        <taxon>Ecdysozoa</taxon>
        <taxon>Nematoda</taxon>
        <taxon>Chromadorea</taxon>
        <taxon>Rhabditida</taxon>
        <taxon>Rhabditina</taxon>
        <taxon>Rhabditomorpha</taxon>
        <taxon>Strongyloidea</taxon>
        <taxon>Trichostrongylidae</taxon>
        <taxon>Trichostrongylus</taxon>
    </lineage>
</organism>
<sequence>MCIEIHPPVPVKMFYATVHSLIFLLTAQARLQGPFGTESSDWSSNRHNALSRGPHGSDRFSGKSNYVEHSIKNSMSMLGDYGVTIGDSAANGTITVTAMIAGKRYAATFPRDATIDTNTFLRRQEGRFYEVFQITVNGERYTYKTDDGLTTVTDGKGRELWNGGPFGPFLYS</sequence>
<keyword evidence="2" id="KW-0732">Signal</keyword>
<reference evidence="3 4" key="1">
    <citation type="submission" date="2019-10" db="EMBL/GenBank/DDBJ databases">
        <title>Assembly and Annotation for the nematode Trichostrongylus colubriformis.</title>
        <authorList>
            <person name="Martin J."/>
        </authorList>
    </citation>
    <scope>NUCLEOTIDE SEQUENCE [LARGE SCALE GENOMIC DNA]</scope>
    <source>
        <strain evidence="3">G859</strain>
        <tissue evidence="3">Whole worm</tissue>
    </source>
</reference>
<name>A0AAN8ILN1_TRICO</name>
<evidence type="ECO:0000256" key="2">
    <source>
        <dbReference type="SAM" id="SignalP"/>
    </source>
</evidence>
<evidence type="ECO:0000256" key="1">
    <source>
        <dbReference type="SAM" id="MobiDB-lite"/>
    </source>
</evidence>
<comment type="caution">
    <text evidence="3">The sequence shown here is derived from an EMBL/GenBank/DDBJ whole genome shotgun (WGS) entry which is preliminary data.</text>
</comment>
<evidence type="ECO:0000313" key="4">
    <source>
        <dbReference type="Proteomes" id="UP001331761"/>
    </source>
</evidence>
<feature type="signal peptide" evidence="2">
    <location>
        <begin position="1"/>
        <end position="29"/>
    </location>
</feature>
<accession>A0AAN8ILN1</accession>
<dbReference type="Proteomes" id="UP001331761">
    <property type="component" value="Unassembled WGS sequence"/>
</dbReference>